<dbReference type="PANTHER" id="PTHR43498">
    <property type="entry name" value="FERREDOXIN:COB-COM HETERODISULFIDE REDUCTASE SUBUNIT A"/>
    <property type="match status" value="1"/>
</dbReference>
<gene>
    <name evidence="6" type="ORF">GNP93_15115</name>
</gene>
<dbReference type="GO" id="GO:0046872">
    <property type="term" value="F:metal ion binding"/>
    <property type="evidence" value="ECO:0007669"/>
    <property type="project" value="UniProtKB-KW"/>
</dbReference>
<keyword evidence="4" id="KW-0408">Iron</keyword>
<dbReference type="Pfam" id="PF12831">
    <property type="entry name" value="FAD_oxidored"/>
    <property type="match status" value="1"/>
</dbReference>
<name>A0A7X2ZBN6_9BACL</name>
<dbReference type="InterPro" id="IPR036188">
    <property type="entry name" value="FAD/NAD-bd_sf"/>
</dbReference>
<evidence type="ECO:0000256" key="3">
    <source>
        <dbReference type="ARBA" id="ARBA00023002"/>
    </source>
</evidence>
<dbReference type="Gene3D" id="3.50.50.60">
    <property type="entry name" value="FAD/NAD(P)-binding domain"/>
    <property type="match status" value="1"/>
</dbReference>
<dbReference type="GO" id="GO:0016491">
    <property type="term" value="F:oxidoreductase activity"/>
    <property type="evidence" value="ECO:0007669"/>
    <property type="project" value="UniProtKB-KW"/>
</dbReference>
<protein>
    <submittedName>
        <fullName evidence="6">FAD-dependent oxidoreductase</fullName>
    </submittedName>
</protein>
<accession>A0A7X2ZBN6</accession>
<keyword evidence="3" id="KW-0560">Oxidoreductase</keyword>
<dbReference type="InterPro" id="IPR039650">
    <property type="entry name" value="HdrA-like"/>
</dbReference>
<evidence type="ECO:0000256" key="2">
    <source>
        <dbReference type="ARBA" id="ARBA00022723"/>
    </source>
</evidence>
<evidence type="ECO:0000313" key="6">
    <source>
        <dbReference type="EMBL" id="MUG72000.1"/>
    </source>
</evidence>
<sequence>MIEGAKASTATRVVRKNNANPVQEIAADICVVGAGISGISAALEAARLGRKVVLVDGLPALGGQAVNSIIGIFCGLFSNGKNGYQLTHGIADEIIRDLGAAGKLHYRWGEWNSVMYDEIALSRWIEEAVRAAGITVILGAVLREVTREERRITSIDLSTRYGDIHLTATGFVDATGDAALTWQAGLPCQEPAKVSVYGTQMVVLEGVDESHYPTREEVYAHQKEKGELYGLGRKDGFAFSFPGRGTALVNMTHTETPLEPVAASASALQGKAQADKYIHFLKTEFPLAFGQARVRGYGLPGIRQTRWIVGSKQLTVDEVRAGTRFPDAVARTSWPIELHSHLEGYVWETFDEDHVHYVPLRSMTPPDVDNLVAAGRCIDADTAALSSVRVMGPCIAMGAAAAHALDLAGEGSVHEIDINALHERVRDNLERNDKRSSTESLVP</sequence>
<keyword evidence="7" id="KW-1185">Reference proteome</keyword>
<dbReference type="RefSeq" id="WP_155614994.1">
    <property type="nucleotide sequence ID" value="NZ_WNZX01000012.1"/>
</dbReference>
<comment type="caution">
    <text evidence="6">The sequence shown here is derived from an EMBL/GenBank/DDBJ whole genome shotgun (WGS) entry which is preliminary data.</text>
</comment>
<organism evidence="6 7">
    <name type="scientific">Paenibacillus validus</name>
    <dbReference type="NCBI Taxonomy" id="44253"/>
    <lineage>
        <taxon>Bacteria</taxon>
        <taxon>Bacillati</taxon>
        <taxon>Bacillota</taxon>
        <taxon>Bacilli</taxon>
        <taxon>Bacillales</taxon>
        <taxon>Paenibacillaceae</taxon>
        <taxon>Paenibacillus</taxon>
    </lineage>
</organism>
<dbReference type="SUPFAM" id="SSF51905">
    <property type="entry name" value="FAD/NAD(P)-binding domain"/>
    <property type="match status" value="1"/>
</dbReference>
<dbReference type="EMBL" id="WNZX01000012">
    <property type="protein sequence ID" value="MUG72000.1"/>
    <property type="molecule type" value="Genomic_DNA"/>
</dbReference>
<dbReference type="PANTHER" id="PTHR43498:SF1">
    <property type="entry name" value="COB--COM HETERODISULFIDE REDUCTASE IRON-SULFUR SUBUNIT A"/>
    <property type="match status" value="1"/>
</dbReference>
<evidence type="ECO:0000256" key="5">
    <source>
        <dbReference type="ARBA" id="ARBA00023014"/>
    </source>
</evidence>
<evidence type="ECO:0000256" key="4">
    <source>
        <dbReference type="ARBA" id="ARBA00023004"/>
    </source>
</evidence>
<dbReference type="GO" id="GO:0051539">
    <property type="term" value="F:4 iron, 4 sulfur cluster binding"/>
    <property type="evidence" value="ECO:0007669"/>
    <property type="project" value="UniProtKB-KW"/>
</dbReference>
<proteinExistence type="predicted"/>
<keyword evidence="5" id="KW-0411">Iron-sulfur</keyword>
<dbReference type="AlphaFoldDB" id="A0A7X2ZBN6"/>
<reference evidence="6 7" key="1">
    <citation type="submission" date="2019-11" db="EMBL/GenBank/DDBJ databases">
        <title>Draft genome sequences of five Paenibacillus species of dairy origin.</title>
        <authorList>
            <person name="Olajide A.M."/>
            <person name="Chen S."/>
            <person name="Lapointe G."/>
        </authorList>
    </citation>
    <scope>NUCLEOTIDE SEQUENCE [LARGE SCALE GENOMIC DNA]</scope>
    <source>
        <strain evidence="6 7">2CS3</strain>
    </source>
</reference>
<keyword evidence="1" id="KW-0004">4Fe-4S</keyword>
<evidence type="ECO:0000256" key="1">
    <source>
        <dbReference type="ARBA" id="ARBA00022485"/>
    </source>
</evidence>
<evidence type="ECO:0000313" key="7">
    <source>
        <dbReference type="Proteomes" id="UP000450917"/>
    </source>
</evidence>
<keyword evidence="2" id="KW-0479">Metal-binding</keyword>
<dbReference type="Proteomes" id="UP000450917">
    <property type="component" value="Unassembled WGS sequence"/>
</dbReference>